<feature type="domain" description="UspA" evidence="2">
    <location>
        <begin position="153"/>
        <end position="288"/>
    </location>
</feature>
<evidence type="ECO:0000313" key="4">
    <source>
        <dbReference type="Proteomes" id="UP000297948"/>
    </source>
</evidence>
<dbReference type="InterPro" id="IPR014729">
    <property type="entry name" value="Rossmann-like_a/b/a_fold"/>
</dbReference>
<dbReference type="Gene3D" id="3.40.50.620">
    <property type="entry name" value="HUPs"/>
    <property type="match status" value="2"/>
</dbReference>
<evidence type="ECO:0000313" key="3">
    <source>
        <dbReference type="EMBL" id="TGB15190.1"/>
    </source>
</evidence>
<name>A0A4Z0HAE3_9ACTN</name>
<evidence type="ECO:0000256" key="1">
    <source>
        <dbReference type="ARBA" id="ARBA00008791"/>
    </source>
</evidence>
<dbReference type="Proteomes" id="UP000297948">
    <property type="component" value="Unassembled WGS sequence"/>
</dbReference>
<reference evidence="3 4" key="1">
    <citation type="submission" date="2019-03" db="EMBL/GenBank/DDBJ databases">
        <authorList>
            <person name="Gonzalez-Pimentel J.L."/>
        </authorList>
    </citation>
    <scope>NUCLEOTIDE SEQUENCE [LARGE SCALE GENOMIC DNA]</scope>
    <source>
        <strain evidence="3 4">JCM 31289</strain>
    </source>
</reference>
<dbReference type="RefSeq" id="WP_135338103.1">
    <property type="nucleotide sequence ID" value="NZ_JBHLTX010000013.1"/>
</dbReference>
<proteinExistence type="inferred from homology"/>
<dbReference type="OrthoDB" id="4867015at2"/>
<dbReference type="PANTHER" id="PTHR46553">
    <property type="entry name" value="ADENINE NUCLEOTIDE ALPHA HYDROLASES-LIKE SUPERFAMILY PROTEIN"/>
    <property type="match status" value="1"/>
</dbReference>
<dbReference type="AlphaFoldDB" id="A0A4Z0HAE3"/>
<gene>
    <name evidence="3" type="ORF">E4099_07190</name>
</gene>
<organism evidence="3 4">
    <name type="scientific">Streptomyces palmae</name>
    <dbReference type="NCBI Taxonomy" id="1701085"/>
    <lineage>
        <taxon>Bacteria</taxon>
        <taxon>Bacillati</taxon>
        <taxon>Actinomycetota</taxon>
        <taxon>Actinomycetes</taxon>
        <taxon>Kitasatosporales</taxon>
        <taxon>Streptomycetaceae</taxon>
        <taxon>Streptomyces</taxon>
    </lineage>
</organism>
<evidence type="ECO:0000259" key="2">
    <source>
        <dbReference type="Pfam" id="PF00582"/>
    </source>
</evidence>
<dbReference type="EMBL" id="SRID01000041">
    <property type="protein sequence ID" value="TGB15190.1"/>
    <property type="molecule type" value="Genomic_DNA"/>
</dbReference>
<accession>A0A4Z0HAE3</accession>
<dbReference type="Pfam" id="PF00582">
    <property type="entry name" value="Usp"/>
    <property type="match status" value="2"/>
</dbReference>
<comment type="caution">
    <text evidence="3">The sequence shown here is derived from an EMBL/GenBank/DDBJ whole genome shotgun (WGS) entry which is preliminary data.</text>
</comment>
<comment type="similarity">
    <text evidence="1">Belongs to the universal stress protein A family.</text>
</comment>
<keyword evidence="4" id="KW-1185">Reference proteome</keyword>
<feature type="domain" description="UspA" evidence="2">
    <location>
        <begin position="4"/>
        <end position="136"/>
    </location>
</feature>
<dbReference type="PANTHER" id="PTHR46553:SF3">
    <property type="entry name" value="ADENINE NUCLEOTIDE ALPHA HYDROLASES-LIKE SUPERFAMILY PROTEIN"/>
    <property type="match status" value="1"/>
</dbReference>
<dbReference type="InterPro" id="IPR006016">
    <property type="entry name" value="UspA"/>
</dbReference>
<dbReference type="PRINTS" id="PR01438">
    <property type="entry name" value="UNVRSLSTRESS"/>
</dbReference>
<protein>
    <submittedName>
        <fullName evidence="3">Universal stress protein</fullName>
    </submittedName>
</protein>
<dbReference type="InterPro" id="IPR006015">
    <property type="entry name" value="Universal_stress_UspA"/>
</dbReference>
<sequence length="290" mass="30937">MEDIVTVGLDGSSESLSAAHWGAAEAHRRGWALRLLHAWVLLAPAPRGASSDRDQNYWADRIVGDTRDRLQQQYPELSIVPDLVADEAPRALLGAAASSRILVLGSRGLKAVEGFFLGDTSLFVTARAEQPVVLVRAVPEPAALDAGAQTGGVVVALSLHGGGDSVLRFAFEAADSRRAPLHVVHGTNLPITAYTPWGVDTETVGEVRQEAQDLVTAALLPWRDRYPQVEVVDTVRLESPARTVTRAAEHGGLLVVGRRRHRPPLAPHLGPVAHAAVHHAACPVAVVPHD</sequence>
<dbReference type="SUPFAM" id="SSF52402">
    <property type="entry name" value="Adenine nucleotide alpha hydrolases-like"/>
    <property type="match status" value="2"/>
</dbReference>